<sequence length="239" mass="25667">MCTLEKRGNFFILTLTGDDEHRLNPTLIASIRSTLADVKSQGAKGSVLITTAQGKFFSNGFDLRYAQAAGSVEGAKDRLLKMVDLFKPLVADLISLPLPTIAAVTGHAAAAGLMLAMSHDYVTMRSDKGVLYMSELDLGMTLPDYFTALIRSKMGSASSRRGLVLRAQKVGPEMAVEMGIVDSVHGSGEEAIEAAVRIGEELSKKKWNGKAYAEIRKALYPELCGNLGLSDTRVLPSSL</sequence>
<dbReference type="Proteomes" id="UP001060085">
    <property type="component" value="Linkage Group LG08"/>
</dbReference>
<evidence type="ECO:0000313" key="2">
    <source>
        <dbReference type="Proteomes" id="UP001060085"/>
    </source>
</evidence>
<organism evidence="1 2">
    <name type="scientific">Catharanthus roseus</name>
    <name type="common">Madagascar periwinkle</name>
    <name type="synonym">Vinca rosea</name>
    <dbReference type="NCBI Taxonomy" id="4058"/>
    <lineage>
        <taxon>Eukaryota</taxon>
        <taxon>Viridiplantae</taxon>
        <taxon>Streptophyta</taxon>
        <taxon>Embryophyta</taxon>
        <taxon>Tracheophyta</taxon>
        <taxon>Spermatophyta</taxon>
        <taxon>Magnoliopsida</taxon>
        <taxon>eudicotyledons</taxon>
        <taxon>Gunneridae</taxon>
        <taxon>Pentapetalae</taxon>
        <taxon>asterids</taxon>
        <taxon>lamiids</taxon>
        <taxon>Gentianales</taxon>
        <taxon>Apocynaceae</taxon>
        <taxon>Rauvolfioideae</taxon>
        <taxon>Vinceae</taxon>
        <taxon>Catharanthinae</taxon>
        <taxon>Catharanthus</taxon>
    </lineage>
</organism>
<gene>
    <name evidence="1" type="ORF">M9H77_35468</name>
</gene>
<dbReference type="EMBL" id="CM044708">
    <property type="protein sequence ID" value="KAI5649463.1"/>
    <property type="molecule type" value="Genomic_DNA"/>
</dbReference>
<protein>
    <submittedName>
        <fullName evidence="1">Uncharacterized protein</fullName>
    </submittedName>
</protein>
<proteinExistence type="predicted"/>
<name>A0ACB9ZQZ8_CATRO</name>
<accession>A0ACB9ZQZ8</accession>
<comment type="caution">
    <text evidence="1">The sequence shown here is derived from an EMBL/GenBank/DDBJ whole genome shotgun (WGS) entry which is preliminary data.</text>
</comment>
<evidence type="ECO:0000313" key="1">
    <source>
        <dbReference type="EMBL" id="KAI5649463.1"/>
    </source>
</evidence>
<reference evidence="2" key="1">
    <citation type="journal article" date="2023" name="Nat. Plants">
        <title>Single-cell RNA sequencing provides a high-resolution roadmap for understanding the multicellular compartmentation of specialized metabolism.</title>
        <authorList>
            <person name="Sun S."/>
            <person name="Shen X."/>
            <person name="Li Y."/>
            <person name="Li Y."/>
            <person name="Wang S."/>
            <person name="Li R."/>
            <person name="Zhang H."/>
            <person name="Shen G."/>
            <person name="Guo B."/>
            <person name="Wei J."/>
            <person name="Xu J."/>
            <person name="St-Pierre B."/>
            <person name="Chen S."/>
            <person name="Sun C."/>
        </authorList>
    </citation>
    <scope>NUCLEOTIDE SEQUENCE [LARGE SCALE GENOMIC DNA]</scope>
</reference>
<keyword evidence="2" id="KW-1185">Reference proteome</keyword>